<keyword evidence="4" id="KW-1185">Reference proteome</keyword>
<dbReference type="PANTHER" id="PTHR47706:SF9">
    <property type="entry name" value="NMRA-LIKE DOMAIN-CONTAINING PROTEIN-RELATED"/>
    <property type="match status" value="1"/>
</dbReference>
<dbReference type="EMBL" id="ML145264">
    <property type="protein sequence ID" value="TBU52137.1"/>
    <property type="molecule type" value="Genomic_DNA"/>
</dbReference>
<evidence type="ECO:0000256" key="2">
    <source>
        <dbReference type="ARBA" id="ARBA00023002"/>
    </source>
</evidence>
<dbReference type="InterPro" id="IPR051609">
    <property type="entry name" value="NmrA/Isoflavone_reductase-like"/>
</dbReference>
<name>A0A4Q9PG27_9APHY</name>
<keyword evidence="2" id="KW-0560">Oxidoreductase</keyword>
<evidence type="ECO:0008006" key="5">
    <source>
        <dbReference type="Google" id="ProtNLM"/>
    </source>
</evidence>
<dbReference type="SUPFAM" id="SSF51735">
    <property type="entry name" value="NAD(P)-binding Rossmann-fold domains"/>
    <property type="match status" value="1"/>
</dbReference>
<dbReference type="InterPro" id="IPR036291">
    <property type="entry name" value="NAD(P)-bd_dom_sf"/>
</dbReference>
<gene>
    <name evidence="3" type="ORF">BD310DRAFT_832825</name>
</gene>
<dbReference type="AlphaFoldDB" id="A0A4Q9PG27"/>
<dbReference type="Proteomes" id="UP000292082">
    <property type="component" value="Unassembled WGS sequence"/>
</dbReference>
<reference evidence="3 4" key="1">
    <citation type="submission" date="2019-01" db="EMBL/GenBank/DDBJ databases">
        <title>Draft genome sequences of three monokaryotic isolates of the white-rot basidiomycete fungus Dichomitus squalens.</title>
        <authorList>
            <consortium name="DOE Joint Genome Institute"/>
            <person name="Lopez S.C."/>
            <person name="Andreopoulos B."/>
            <person name="Pangilinan J."/>
            <person name="Lipzen A."/>
            <person name="Riley R."/>
            <person name="Ahrendt S."/>
            <person name="Ng V."/>
            <person name="Barry K."/>
            <person name="Daum C."/>
            <person name="Grigoriev I.V."/>
            <person name="Hilden K.S."/>
            <person name="Makela M.R."/>
            <person name="de Vries R.P."/>
        </authorList>
    </citation>
    <scope>NUCLEOTIDE SEQUENCE [LARGE SCALE GENOMIC DNA]</scope>
    <source>
        <strain evidence="3 4">CBS 464.89</strain>
    </source>
</reference>
<sequence length="307" mass="34478">TTGLEISKILLTEYRRNFSTIRVTTRALDSPKARELAMLGAELHVFSEFVDDVFSGVDVVVDALPTTIPQSYREELMQAIARQNVKVYFLSEYGLDYRTNDFPGYEHPEWVKKRELAAATRPLLESKTKVIQLVTGIFHGWTVRADRMSFALQLTTAPDSSLFSNIVGIDADNNIFSPLGPGTLRFATTAESDIGRSIARLSILALDPKIAAAVPDVPHIAGHNVSYEEIRDIVARVRGVPKGEIKSEDLKAFKENLSKNPSTHIMNYARVVIGENKLNYTQNDNELVNPGQQLWKWKTIEDYLRRA</sequence>
<dbReference type="PANTHER" id="PTHR47706">
    <property type="entry name" value="NMRA-LIKE FAMILY PROTEIN"/>
    <property type="match status" value="1"/>
</dbReference>
<keyword evidence="1" id="KW-0521">NADP</keyword>
<dbReference type="GO" id="GO:0016491">
    <property type="term" value="F:oxidoreductase activity"/>
    <property type="evidence" value="ECO:0007669"/>
    <property type="project" value="UniProtKB-KW"/>
</dbReference>
<proteinExistence type="predicted"/>
<feature type="non-terminal residue" evidence="3">
    <location>
        <position position="1"/>
    </location>
</feature>
<organism evidence="3 4">
    <name type="scientific">Dichomitus squalens</name>
    <dbReference type="NCBI Taxonomy" id="114155"/>
    <lineage>
        <taxon>Eukaryota</taxon>
        <taxon>Fungi</taxon>
        <taxon>Dikarya</taxon>
        <taxon>Basidiomycota</taxon>
        <taxon>Agaricomycotina</taxon>
        <taxon>Agaricomycetes</taxon>
        <taxon>Polyporales</taxon>
        <taxon>Polyporaceae</taxon>
        <taxon>Dichomitus</taxon>
    </lineage>
</organism>
<accession>A0A4Q9PG27</accession>
<evidence type="ECO:0000256" key="1">
    <source>
        <dbReference type="ARBA" id="ARBA00022857"/>
    </source>
</evidence>
<protein>
    <recommendedName>
        <fullName evidence="5">NmrA-like domain-containing protein</fullName>
    </recommendedName>
</protein>
<dbReference type="Gene3D" id="3.40.50.720">
    <property type="entry name" value="NAD(P)-binding Rossmann-like Domain"/>
    <property type="match status" value="1"/>
</dbReference>
<evidence type="ECO:0000313" key="4">
    <source>
        <dbReference type="Proteomes" id="UP000292082"/>
    </source>
</evidence>
<evidence type="ECO:0000313" key="3">
    <source>
        <dbReference type="EMBL" id="TBU52137.1"/>
    </source>
</evidence>